<protein>
    <submittedName>
        <fullName evidence="1">Uncharacterized protein</fullName>
    </submittedName>
</protein>
<dbReference type="EMBL" id="ML119945">
    <property type="protein sequence ID" value="RPA71312.1"/>
    <property type="molecule type" value="Genomic_DNA"/>
</dbReference>
<evidence type="ECO:0000313" key="1">
    <source>
        <dbReference type="EMBL" id="RPA71312.1"/>
    </source>
</evidence>
<gene>
    <name evidence="1" type="ORF">BJ508DRAFT_336164</name>
</gene>
<keyword evidence="2" id="KW-1185">Reference proteome</keyword>
<evidence type="ECO:0000313" key="2">
    <source>
        <dbReference type="Proteomes" id="UP000275078"/>
    </source>
</evidence>
<reference evidence="1 2" key="1">
    <citation type="journal article" date="2018" name="Nat. Ecol. Evol.">
        <title>Pezizomycetes genomes reveal the molecular basis of ectomycorrhizal truffle lifestyle.</title>
        <authorList>
            <person name="Murat C."/>
            <person name="Payen T."/>
            <person name="Noel B."/>
            <person name="Kuo A."/>
            <person name="Morin E."/>
            <person name="Chen J."/>
            <person name="Kohler A."/>
            <person name="Krizsan K."/>
            <person name="Balestrini R."/>
            <person name="Da Silva C."/>
            <person name="Montanini B."/>
            <person name="Hainaut M."/>
            <person name="Levati E."/>
            <person name="Barry K.W."/>
            <person name="Belfiori B."/>
            <person name="Cichocki N."/>
            <person name="Clum A."/>
            <person name="Dockter R.B."/>
            <person name="Fauchery L."/>
            <person name="Guy J."/>
            <person name="Iotti M."/>
            <person name="Le Tacon F."/>
            <person name="Lindquist E.A."/>
            <person name="Lipzen A."/>
            <person name="Malagnac F."/>
            <person name="Mello A."/>
            <person name="Molinier V."/>
            <person name="Miyauchi S."/>
            <person name="Poulain J."/>
            <person name="Riccioni C."/>
            <person name="Rubini A."/>
            <person name="Sitrit Y."/>
            <person name="Splivallo R."/>
            <person name="Traeger S."/>
            <person name="Wang M."/>
            <person name="Zifcakova L."/>
            <person name="Wipf D."/>
            <person name="Zambonelli A."/>
            <person name="Paolocci F."/>
            <person name="Nowrousian M."/>
            <person name="Ottonello S."/>
            <person name="Baldrian P."/>
            <person name="Spatafora J.W."/>
            <person name="Henrissat B."/>
            <person name="Nagy L.G."/>
            <person name="Aury J.M."/>
            <person name="Wincker P."/>
            <person name="Grigoriev I.V."/>
            <person name="Bonfante P."/>
            <person name="Martin F.M."/>
        </authorList>
    </citation>
    <scope>NUCLEOTIDE SEQUENCE [LARGE SCALE GENOMIC DNA]</scope>
    <source>
        <strain evidence="1 2">RN42</strain>
    </source>
</reference>
<proteinExistence type="predicted"/>
<name>A0A3N4H9G9_ASCIM</name>
<organism evidence="1 2">
    <name type="scientific">Ascobolus immersus RN42</name>
    <dbReference type="NCBI Taxonomy" id="1160509"/>
    <lineage>
        <taxon>Eukaryota</taxon>
        <taxon>Fungi</taxon>
        <taxon>Dikarya</taxon>
        <taxon>Ascomycota</taxon>
        <taxon>Pezizomycotina</taxon>
        <taxon>Pezizomycetes</taxon>
        <taxon>Pezizales</taxon>
        <taxon>Ascobolaceae</taxon>
        <taxon>Ascobolus</taxon>
    </lineage>
</organism>
<dbReference type="Proteomes" id="UP000275078">
    <property type="component" value="Unassembled WGS sequence"/>
</dbReference>
<sequence>MSRTNKNPRSPLLLRLPNELLGQILIYAFDDKTYLAASVLCCRLRTCALDPYTRKYFTKTWFATYCNDEPQHAPSLIKYMARYNRAHRLPRETKGCVTRYVYGYKGYPNEDGYRELTGVLNDSDQKMEFAWASWVNLPGTIPSKKCDLSRFMGRAKFVKLERICERIAELEAAKAKFFERSNTSGERLQLSVESVGLDVEDVAFGVIMYRNYRIVERKQTCQASV</sequence>
<dbReference type="AlphaFoldDB" id="A0A3N4H9G9"/>
<dbReference type="SUPFAM" id="SSF81383">
    <property type="entry name" value="F-box domain"/>
    <property type="match status" value="1"/>
</dbReference>
<accession>A0A3N4H9G9</accession>
<dbReference type="InterPro" id="IPR036047">
    <property type="entry name" value="F-box-like_dom_sf"/>
</dbReference>